<dbReference type="EMBL" id="PQFF01000127">
    <property type="protein sequence ID" value="RHZ80392.1"/>
    <property type="molecule type" value="Genomic_DNA"/>
</dbReference>
<dbReference type="Gene3D" id="1.10.510.10">
    <property type="entry name" value="Transferase(Phosphotransferase) domain 1"/>
    <property type="match status" value="1"/>
</dbReference>
<proteinExistence type="predicted"/>
<reference evidence="1 2" key="1">
    <citation type="submission" date="2018-08" db="EMBL/GenBank/DDBJ databases">
        <title>Genome and evolution of the arbuscular mycorrhizal fungus Diversispora epigaea (formerly Glomus versiforme) and its bacterial endosymbionts.</title>
        <authorList>
            <person name="Sun X."/>
            <person name="Fei Z."/>
            <person name="Harrison M."/>
        </authorList>
    </citation>
    <scope>NUCLEOTIDE SEQUENCE [LARGE SCALE GENOMIC DNA]</scope>
    <source>
        <strain evidence="1 2">IT104</strain>
    </source>
</reference>
<dbReference type="AlphaFoldDB" id="A0A397J0I1"/>
<comment type="caution">
    <text evidence="1">The sequence shown here is derived from an EMBL/GenBank/DDBJ whole genome shotgun (WGS) entry which is preliminary data.</text>
</comment>
<keyword evidence="2" id="KW-1185">Reference proteome</keyword>
<evidence type="ECO:0000313" key="2">
    <source>
        <dbReference type="Proteomes" id="UP000266861"/>
    </source>
</evidence>
<dbReference type="Proteomes" id="UP000266861">
    <property type="component" value="Unassembled WGS sequence"/>
</dbReference>
<name>A0A397J0I1_9GLOM</name>
<evidence type="ECO:0000313" key="1">
    <source>
        <dbReference type="EMBL" id="RHZ80392.1"/>
    </source>
</evidence>
<organism evidence="1 2">
    <name type="scientific">Diversispora epigaea</name>
    <dbReference type="NCBI Taxonomy" id="1348612"/>
    <lineage>
        <taxon>Eukaryota</taxon>
        <taxon>Fungi</taxon>
        <taxon>Fungi incertae sedis</taxon>
        <taxon>Mucoromycota</taxon>
        <taxon>Glomeromycotina</taxon>
        <taxon>Glomeromycetes</taxon>
        <taxon>Diversisporales</taxon>
        <taxon>Diversisporaceae</taxon>
        <taxon>Diversispora</taxon>
    </lineage>
</organism>
<gene>
    <name evidence="1" type="ORF">Glove_136g69</name>
</gene>
<sequence>MEWIEYDQFENIEHLTEGGCTTIYTAIWKDGYYAKWDLENIICLLFQKYNNNCDLELSELVDKPPNSFYGNLSYIAPEVHCVNECRPKIYKYIPYEYATLIKQCWDANPDNRPSAYTIKEKMKLLIRSFYNEDKQQELIIQSNKSIKDKNNHAIKNTQLSKNTEYRIQNRKVYTFNIPIKLRNATDAFDSKQIDFEISEEMEK</sequence>
<dbReference type="SUPFAM" id="SSF56112">
    <property type="entry name" value="Protein kinase-like (PK-like)"/>
    <property type="match status" value="1"/>
</dbReference>
<protein>
    <recommendedName>
        <fullName evidence="3">Serine-threonine/tyrosine-protein kinase catalytic domain-containing protein</fullName>
    </recommendedName>
</protein>
<dbReference type="InterPro" id="IPR011009">
    <property type="entry name" value="Kinase-like_dom_sf"/>
</dbReference>
<evidence type="ECO:0008006" key="3">
    <source>
        <dbReference type="Google" id="ProtNLM"/>
    </source>
</evidence>
<dbReference type="OrthoDB" id="2317701at2759"/>
<accession>A0A397J0I1</accession>